<evidence type="ECO:0000313" key="3">
    <source>
        <dbReference type="Proteomes" id="UP001172102"/>
    </source>
</evidence>
<dbReference type="Proteomes" id="UP001172102">
    <property type="component" value="Unassembled WGS sequence"/>
</dbReference>
<comment type="caution">
    <text evidence="2">The sequence shown here is derived from an EMBL/GenBank/DDBJ whole genome shotgun (WGS) entry which is preliminary data.</text>
</comment>
<sequence length="120" mass="12878">MLMAAGPLAVPWNGLACSRSDSRHLNIRGLQVIDCNTRDILPAPNGCQYAALGYIWGQTASLTAAQPMQPAGKLLDNVPCVVEDAMTASKGDRNPVPLGKQVLRRPDQQCREAPSYPLHG</sequence>
<protein>
    <submittedName>
        <fullName evidence="2">Uncharacterized protein</fullName>
    </submittedName>
</protein>
<name>A0AA40A291_9PEZI</name>
<reference evidence="2" key="1">
    <citation type="submission" date="2023-06" db="EMBL/GenBank/DDBJ databases">
        <title>Genome-scale phylogeny and comparative genomics of the fungal order Sordariales.</title>
        <authorList>
            <consortium name="Lawrence Berkeley National Laboratory"/>
            <person name="Hensen N."/>
            <person name="Bonometti L."/>
            <person name="Westerberg I."/>
            <person name="Brannstrom I.O."/>
            <person name="Guillou S."/>
            <person name="Cros-Aarteil S."/>
            <person name="Calhoun S."/>
            <person name="Haridas S."/>
            <person name="Kuo A."/>
            <person name="Mondo S."/>
            <person name="Pangilinan J."/>
            <person name="Riley R."/>
            <person name="Labutti K."/>
            <person name="Andreopoulos B."/>
            <person name="Lipzen A."/>
            <person name="Chen C."/>
            <person name="Yanf M."/>
            <person name="Daum C."/>
            <person name="Ng V."/>
            <person name="Clum A."/>
            <person name="Steindorff A."/>
            <person name="Ohm R."/>
            <person name="Martin F."/>
            <person name="Silar P."/>
            <person name="Natvig D."/>
            <person name="Lalanne C."/>
            <person name="Gautier V."/>
            <person name="Ament-Velasquez S.L."/>
            <person name="Kruys A."/>
            <person name="Hutchinson M.I."/>
            <person name="Powell A.J."/>
            <person name="Barry K."/>
            <person name="Miller A.N."/>
            <person name="Grigoriev I.V."/>
            <person name="Debuchy R."/>
            <person name="Gladieux P."/>
            <person name="Thoren M.H."/>
            <person name="Johannesson H."/>
        </authorList>
    </citation>
    <scope>NUCLEOTIDE SEQUENCE</scope>
    <source>
        <strain evidence="2">SMH4607-1</strain>
    </source>
</reference>
<dbReference type="EMBL" id="JAUKUA010000006">
    <property type="protein sequence ID" value="KAK0707925.1"/>
    <property type="molecule type" value="Genomic_DNA"/>
</dbReference>
<dbReference type="AlphaFoldDB" id="A0AA40A291"/>
<feature type="region of interest" description="Disordered" evidence="1">
    <location>
        <begin position="89"/>
        <end position="120"/>
    </location>
</feature>
<organism evidence="2 3">
    <name type="scientific">Lasiosphaeris hirsuta</name>
    <dbReference type="NCBI Taxonomy" id="260670"/>
    <lineage>
        <taxon>Eukaryota</taxon>
        <taxon>Fungi</taxon>
        <taxon>Dikarya</taxon>
        <taxon>Ascomycota</taxon>
        <taxon>Pezizomycotina</taxon>
        <taxon>Sordariomycetes</taxon>
        <taxon>Sordariomycetidae</taxon>
        <taxon>Sordariales</taxon>
        <taxon>Lasiosphaeriaceae</taxon>
        <taxon>Lasiosphaeris</taxon>
    </lineage>
</organism>
<keyword evidence="3" id="KW-1185">Reference proteome</keyword>
<gene>
    <name evidence="2" type="ORF">B0H67DRAFT_324648</name>
</gene>
<proteinExistence type="predicted"/>
<evidence type="ECO:0000313" key="2">
    <source>
        <dbReference type="EMBL" id="KAK0707925.1"/>
    </source>
</evidence>
<evidence type="ECO:0000256" key="1">
    <source>
        <dbReference type="SAM" id="MobiDB-lite"/>
    </source>
</evidence>
<accession>A0AA40A291</accession>